<evidence type="ECO:0000259" key="2">
    <source>
        <dbReference type="Pfam" id="PF13622"/>
    </source>
</evidence>
<evidence type="ECO:0000256" key="1">
    <source>
        <dbReference type="SAM" id="MobiDB-lite"/>
    </source>
</evidence>
<dbReference type="PANTHER" id="PTHR38110">
    <property type="entry name" value="CHROMOSOME 23, WHOLE GENOME SHOTGUN SEQUENCE"/>
    <property type="match status" value="1"/>
</dbReference>
<dbReference type="Proteomes" id="UP000070544">
    <property type="component" value="Unassembled WGS sequence"/>
</dbReference>
<dbReference type="InterPro" id="IPR052389">
    <property type="entry name" value="Sec_Metab_Biosynth-Assoc"/>
</dbReference>
<dbReference type="PANTHER" id="PTHR38110:SF1">
    <property type="entry name" value="THIOESTERASE DOMAIN-CONTAINING PROTEIN"/>
    <property type="match status" value="1"/>
</dbReference>
<dbReference type="Pfam" id="PF13622">
    <property type="entry name" value="4HBT_3"/>
    <property type="match status" value="1"/>
</dbReference>
<accession>A0A139AR48</accession>
<dbReference type="SUPFAM" id="SSF54637">
    <property type="entry name" value="Thioesterase/thiol ester dehydrase-isomerase"/>
    <property type="match status" value="1"/>
</dbReference>
<evidence type="ECO:0000313" key="4">
    <source>
        <dbReference type="EMBL" id="KXS19124.1"/>
    </source>
</evidence>
<feature type="compositionally biased region" description="Basic residues" evidence="1">
    <location>
        <begin position="345"/>
        <end position="355"/>
    </location>
</feature>
<dbReference type="OrthoDB" id="2133080at2759"/>
<feature type="region of interest" description="Disordered" evidence="1">
    <location>
        <begin position="335"/>
        <end position="355"/>
    </location>
</feature>
<evidence type="ECO:0008006" key="6">
    <source>
        <dbReference type="Google" id="ProtNLM"/>
    </source>
</evidence>
<dbReference type="EMBL" id="KQ965739">
    <property type="protein sequence ID" value="KXS19124.1"/>
    <property type="molecule type" value="Genomic_DNA"/>
</dbReference>
<evidence type="ECO:0000259" key="3">
    <source>
        <dbReference type="Pfam" id="PF20789"/>
    </source>
</evidence>
<dbReference type="InterPro" id="IPR042171">
    <property type="entry name" value="Acyl-CoA_hotdog"/>
</dbReference>
<feature type="domain" description="Acyl-CoA thioesterase-like C-terminal" evidence="3">
    <location>
        <begin position="202"/>
        <end position="334"/>
    </location>
</feature>
<dbReference type="Gene3D" id="2.40.160.210">
    <property type="entry name" value="Acyl-CoA thioesterase, double hotdog domain"/>
    <property type="match status" value="1"/>
</dbReference>
<dbReference type="InterPro" id="IPR049450">
    <property type="entry name" value="ACOT8-like_C"/>
</dbReference>
<protein>
    <recommendedName>
        <fullName evidence="6">Thioesterase/thiol ester dehydrase-isomerase</fullName>
    </recommendedName>
</protein>
<proteinExistence type="predicted"/>
<dbReference type="InterPro" id="IPR029069">
    <property type="entry name" value="HotDog_dom_sf"/>
</dbReference>
<gene>
    <name evidence="4" type="ORF">M427DRAFT_29112</name>
</gene>
<organism evidence="4 5">
    <name type="scientific">Gonapodya prolifera (strain JEL478)</name>
    <name type="common">Monoblepharis prolifera</name>
    <dbReference type="NCBI Taxonomy" id="1344416"/>
    <lineage>
        <taxon>Eukaryota</taxon>
        <taxon>Fungi</taxon>
        <taxon>Fungi incertae sedis</taxon>
        <taxon>Chytridiomycota</taxon>
        <taxon>Chytridiomycota incertae sedis</taxon>
        <taxon>Monoblepharidomycetes</taxon>
        <taxon>Monoblepharidales</taxon>
        <taxon>Gonapodyaceae</taxon>
        <taxon>Gonapodya</taxon>
    </lineage>
</organism>
<dbReference type="InterPro" id="IPR049449">
    <property type="entry name" value="TesB_ACOT8-like_N"/>
</dbReference>
<evidence type="ECO:0000313" key="5">
    <source>
        <dbReference type="Proteomes" id="UP000070544"/>
    </source>
</evidence>
<dbReference type="Pfam" id="PF20789">
    <property type="entry name" value="4HBT_3C"/>
    <property type="match status" value="1"/>
</dbReference>
<name>A0A139AR48_GONPJ</name>
<reference evidence="4 5" key="1">
    <citation type="journal article" date="2015" name="Genome Biol. Evol.">
        <title>Phylogenomic analyses indicate that early fungi evolved digesting cell walls of algal ancestors of land plants.</title>
        <authorList>
            <person name="Chang Y."/>
            <person name="Wang S."/>
            <person name="Sekimoto S."/>
            <person name="Aerts A.L."/>
            <person name="Choi C."/>
            <person name="Clum A."/>
            <person name="LaButti K.M."/>
            <person name="Lindquist E.A."/>
            <person name="Yee Ngan C."/>
            <person name="Ohm R.A."/>
            <person name="Salamov A.A."/>
            <person name="Grigoriev I.V."/>
            <person name="Spatafora J.W."/>
            <person name="Berbee M.L."/>
        </authorList>
    </citation>
    <scope>NUCLEOTIDE SEQUENCE [LARGE SCALE GENOMIC DNA]</scope>
    <source>
        <strain evidence="4 5">JEL478</strain>
    </source>
</reference>
<sequence length="355" mass="39290">MNDGIARHPDPIQREMQPSASREHTFDRLLRCVYSGPSPIASDLTSQSNSSRPNVRRFSARIPPEFSAGGIPFGGFLLALAVAALEYDLEEFPPVDKPGKEKKEREVAGLQVVFLEGGKEGACWVDLSRVREGGSVVAQGVLGQQTSDCQHIELLRFYGTYDVLPELASFDDEDHITDAVPAHPPFDSMNFTELKEKTEPWMSFGNLLDRVALPFPPLAGPFQNLPEVRYALRIPGRPVDARSLAFFTDAFSTPLRRIPEIQARSFRGLTLDAHLRVRRRMHRRGNAAPAAGGSDEWVLVRAHSGHLTSGWYDCVCEVWNAEGKLLVTGGQTRMMRGRTRDGSKGGRKVKVGAKI</sequence>
<feature type="compositionally biased region" description="Basic and acidic residues" evidence="1">
    <location>
        <begin position="1"/>
        <end position="13"/>
    </location>
</feature>
<dbReference type="AlphaFoldDB" id="A0A139AR48"/>
<feature type="domain" description="Acyl-CoA thioesterase-like N-terminal HotDog" evidence="2">
    <location>
        <begin position="63"/>
        <end position="136"/>
    </location>
</feature>
<keyword evidence="5" id="KW-1185">Reference proteome</keyword>
<feature type="region of interest" description="Disordered" evidence="1">
    <location>
        <begin position="1"/>
        <end position="21"/>
    </location>
</feature>